<comment type="subcellular location">
    <subcellularLocation>
        <location evidence="1">Nucleus</location>
    </subcellularLocation>
</comment>
<evidence type="ECO:0000256" key="2">
    <source>
        <dbReference type="ARBA" id="ARBA00006015"/>
    </source>
</evidence>
<name>A0A0B2QVM4_GLYSO</name>
<keyword evidence="4" id="KW-0932">Cytokinin signaling pathway</keyword>
<keyword evidence="5" id="KW-0902">Two-component regulatory system</keyword>
<proteinExistence type="inferred from homology"/>
<dbReference type="Proteomes" id="UP000053555">
    <property type="component" value="Unassembled WGS sequence"/>
</dbReference>
<protein>
    <submittedName>
        <fullName evidence="13">Two-component response regulator ARR11</fullName>
    </submittedName>
    <submittedName>
        <fullName evidence="14">Two-component response regulator ORR26 isoform A</fullName>
    </submittedName>
</protein>
<dbReference type="FunFam" id="1.10.10.60:FF:000007">
    <property type="entry name" value="Two-component response regulator"/>
    <property type="match status" value="1"/>
</dbReference>
<evidence type="ECO:0000256" key="11">
    <source>
        <dbReference type="PROSITE-ProRule" id="PRU00169"/>
    </source>
</evidence>
<dbReference type="Gramene" id="XM_028357269.1">
    <property type="protein sequence ID" value="XP_028213070.1"/>
    <property type="gene ID" value="LOC114395479"/>
</dbReference>
<feature type="modified residue" description="4-aspartylphosphate" evidence="11">
    <location>
        <position position="69"/>
    </location>
</feature>
<dbReference type="InterPro" id="IPR011006">
    <property type="entry name" value="CheY-like_superfamily"/>
</dbReference>
<dbReference type="SMART" id="SM00448">
    <property type="entry name" value="REC"/>
    <property type="match status" value="1"/>
</dbReference>
<organism evidence="13">
    <name type="scientific">Glycine soja</name>
    <name type="common">Wild soybean</name>
    <dbReference type="NCBI Taxonomy" id="3848"/>
    <lineage>
        <taxon>Eukaryota</taxon>
        <taxon>Viridiplantae</taxon>
        <taxon>Streptophyta</taxon>
        <taxon>Embryophyta</taxon>
        <taxon>Tracheophyta</taxon>
        <taxon>Spermatophyta</taxon>
        <taxon>Magnoliopsida</taxon>
        <taxon>eudicotyledons</taxon>
        <taxon>Gunneridae</taxon>
        <taxon>Pentapetalae</taxon>
        <taxon>rosids</taxon>
        <taxon>fabids</taxon>
        <taxon>Fabales</taxon>
        <taxon>Fabaceae</taxon>
        <taxon>Papilionoideae</taxon>
        <taxon>50 kb inversion clade</taxon>
        <taxon>NPAAA clade</taxon>
        <taxon>indigoferoid/millettioid clade</taxon>
        <taxon>Phaseoleae</taxon>
        <taxon>Glycine</taxon>
        <taxon>Glycine subgen. Soja</taxon>
    </lineage>
</organism>
<evidence type="ECO:0000256" key="8">
    <source>
        <dbReference type="ARBA" id="ARBA00023159"/>
    </source>
</evidence>
<evidence type="ECO:0000313" key="15">
    <source>
        <dbReference type="Proteomes" id="UP000289340"/>
    </source>
</evidence>
<feature type="domain" description="Response regulatory" evidence="12">
    <location>
        <begin position="18"/>
        <end position="133"/>
    </location>
</feature>
<dbReference type="SUPFAM" id="SSF46689">
    <property type="entry name" value="Homeodomain-like"/>
    <property type="match status" value="1"/>
</dbReference>
<dbReference type="AlphaFoldDB" id="A0A0B2QVM4"/>
<dbReference type="GO" id="GO:0009736">
    <property type="term" value="P:cytokinin-activated signaling pathway"/>
    <property type="evidence" value="ECO:0007669"/>
    <property type="project" value="UniProtKB-KW"/>
</dbReference>
<evidence type="ECO:0000259" key="12">
    <source>
        <dbReference type="PROSITE" id="PS50110"/>
    </source>
</evidence>
<dbReference type="GO" id="GO:0005634">
    <property type="term" value="C:nucleus"/>
    <property type="evidence" value="ECO:0007669"/>
    <property type="project" value="UniProtKB-SubCell"/>
</dbReference>
<evidence type="ECO:0000313" key="14">
    <source>
        <dbReference type="EMBL" id="RZB50098.1"/>
    </source>
</evidence>
<dbReference type="InterPro" id="IPR006447">
    <property type="entry name" value="Myb_dom_plants"/>
</dbReference>
<evidence type="ECO:0000256" key="5">
    <source>
        <dbReference type="ARBA" id="ARBA00023012"/>
    </source>
</evidence>
<dbReference type="PROSITE" id="PS50110">
    <property type="entry name" value="RESPONSE_REGULATORY"/>
    <property type="match status" value="1"/>
</dbReference>
<dbReference type="Gene3D" id="3.40.50.2300">
    <property type="match status" value="1"/>
</dbReference>
<keyword evidence="7" id="KW-0238">DNA-binding</keyword>
<dbReference type="Pfam" id="PF00072">
    <property type="entry name" value="Response_reg"/>
    <property type="match status" value="1"/>
</dbReference>
<evidence type="ECO:0000313" key="13">
    <source>
        <dbReference type="EMBL" id="KHN24104.1"/>
    </source>
</evidence>
<evidence type="ECO:0000256" key="6">
    <source>
        <dbReference type="ARBA" id="ARBA00023015"/>
    </source>
</evidence>
<dbReference type="GO" id="GO:0003677">
    <property type="term" value="F:DNA binding"/>
    <property type="evidence" value="ECO:0007669"/>
    <property type="project" value="UniProtKB-KW"/>
</dbReference>
<evidence type="ECO:0000256" key="4">
    <source>
        <dbReference type="ARBA" id="ARBA00022864"/>
    </source>
</evidence>
<keyword evidence="10" id="KW-0539">Nucleus</keyword>
<dbReference type="Pfam" id="PF00249">
    <property type="entry name" value="Myb_DNA-binding"/>
    <property type="match status" value="1"/>
</dbReference>
<dbReference type="SUPFAM" id="SSF52172">
    <property type="entry name" value="CheY-like"/>
    <property type="match status" value="1"/>
</dbReference>
<dbReference type="InterPro" id="IPR001005">
    <property type="entry name" value="SANT/Myb"/>
</dbReference>
<dbReference type="GO" id="GO:0000160">
    <property type="term" value="P:phosphorelay signal transduction system"/>
    <property type="evidence" value="ECO:0007669"/>
    <property type="project" value="UniProtKB-KW"/>
</dbReference>
<gene>
    <name evidence="14" type="ORF">D0Y65_047170</name>
    <name evidence="13" type="ORF">glysoja_025277</name>
</gene>
<dbReference type="CDD" id="cd17584">
    <property type="entry name" value="REC_typeB_ARR-like"/>
    <property type="match status" value="1"/>
</dbReference>
<keyword evidence="3 11" id="KW-0597">Phosphoprotein</keyword>
<dbReference type="InterPro" id="IPR045279">
    <property type="entry name" value="ARR-like"/>
</dbReference>
<reference evidence="14 15" key="2">
    <citation type="submission" date="2018-09" db="EMBL/GenBank/DDBJ databases">
        <title>A high-quality reference genome of wild soybean provides a powerful tool to mine soybean genomes.</title>
        <authorList>
            <person name="Xie M."/>
            <person name="Chung C.Y.L."/>
            <person name="Li M.-W."/>
            <person name="Wong F.-L."/>
            <person name="Chan T.-F."/>
            <person name="Lam H.-M."/>
        </authorList>
    </citation>
    <scope>NUCLEOTIDE SEQUENCE [LARGE SCALE GENOMIC DNA]</scope>
    <source>
        <strain evidence="15">cv. W05</strain>
        <tissue evidence="14">Hypocotyl of etiolated seedlings</tissue>
    </source>
</reference>
<dbReference type="InterPro" id="IPR009057">
    <property type="entry name" value="Homeodomain-like_sf"/>
</dbReference>
<comment type="similarity">
    <text evidence="2">Belongs to the ARR family. Type-B subfamily.</text>
</comment>
<dbReference type="PANTHER" id="PTHR43874">
    <property type="entry name" value="TWO-COMPONENT RESPONSE REGULATOR"/>
    <property type="match status" value="1"/>
</dbReference>
<evidence type="ECO:0000256" key="10">
    <source>
        <dbReference type="ARBA" id="ARBA00023242"/>
    </source>
</evidence>
<keyword evidence="6" id="KW-0805">Transcription regulation</keyword>
<dbReference type="EMBL" id="KN655735">
    <property type="protein sequence ID" value="KHN24104.1"/>
    <property type="molecule type" value="Genomic_DNA"/>
</dbReference>
<keyword evidence="8" id="KW-0010">Activator</keyword>
<evidence type="ECO:0000256" key="7">
    <source>
        <dbReference type="ARBA" id="ARBA00023125"/>
    </source>
</evidence>
<dbReference type="PANTHER" id="PTHR43874:SF137">
    <property type="entry name" value="TWO-COMPONENT RESPONSE REGULATOR ARR11"/>
    <property type="match status" value="1"/>
</dbReference>
<keyword evidence="15" id="KW-1185">Reference proteome</keyword>
<dbReference type="InterPro" id="IPR001789">
    <property type="entry name" value="Sig_transdc_resp-reg_receiver"/>
</dbReference>
<accession>A0A0B2QVM4</accession>
<dbReference type="FunFam" id="3.40.50.2300:FF:000408">
    <property type="entry name" value="Two-component response regulator"/>
    <property type="match status" value="1"/>
</dbReference>
<evidence type="ECO:0000256" key="1">
    <source>
        <dbReference type="ARBA" id="ARBA00004123"/>
    </source>
</evidence>
<dbReference type="NCBIfam" id="TIGR01557">
    <property type="entry name" value="myb_SHAQKYF"/>
    <property type="match status" value="1"/>
</dbReference>
<evidence type="ECO:0000256" key="9">
    <source>
        <dbReference type="ARBA" id="ARBA00023163"/>
    </source>
</evidence>
<dbReference type="Proteomes" id="UP000289340">
    <property type="component" value="Chromosome 18"/>
</dbReference>
<sequence length="579" mass="65119">MDNGCFSSPKRDFPAGLRVLVVDDDPTWLKILEKMLKKCNYEVTTCCLARHALSLLRERKDGYDIVISDVNMPDMDGFKLLEHVGLEMDLPVIMMSVDGETSKVMKGVQHGACDYLLKPIRMKELRNIWQHVFRKKIHEAKEFESFESIHLMRNGSELSDDGNLFAVEDVTSSKKRKDADSKHDDKECLDPSSTKKARVVWSVDLHQKFVKAVNQIGFDKVGPKKILDLMNVPWLTRENVASHLQKYRLYLSRIQKENDQRSSSSGMKHSDFPSKDMGSFGFQNSVIKQQNDVAIDNYNHSDGSLQLQNVETKSHEADPKGIVSQSTIAKKGRILTGNIADTNMRESLRVGLNQTFPPLESEGNHAVFDCSMPTPYSWTEVPHMQLKEEHKSLVYLEDSFNQLPLHGKQQQHIHVDQSQSVASISSAPSITEEEAAACIEPKPLFADYNNDYASSVSSTGNAVATFPIQPGSLIMNGQSSERISTTTSGLKTQEYNNLSSISDQEIYQRNLLGCEAASASLDEDLHFYWLEGECYNNMNFGLQNIGMSEYYDPGLISEAPIHLYDSADYSVMDQGLFIA</sequence>
<dbReference type="EMBL" id="QZWG01000018">
    <property type="protein sequence ID" value="RZB50098.1"/>
    <property type="molecule type" value="Genomic_DNA"/>
</dbReference>
<dbReference type="Gene3D" id="1.10.10.60">
    <property type="entry name" value="Homeodomain-like"/>
    <property type="match status" value="1"/>
</dbReference>
<keyword evidence="9" id="KW-0804">Transcription</keyword>
<reference evidence="13" key="1">
    <citation type="submission" date="2014-07" db="EMBL/GenBank/DDBJ databases">
        <title>Identification of a novel salt tolerance gene in wild soybean by whole-genome sequencing.</title>
        <authorList>
            <person name="Lam H.-M."/>
            <person name="Qi X."/>
            <person name="Li M.-W."/>
            <person name="Liu X."/>
            <person name="Xie M."/>
            <person name="Ni M."/>
            <person name="Xu X."/>
        </authorList>
    </citation>
    <scope>NUCLEOTIDE SEQUENCE [LARGE SCALE GENOMIC DNA]</scope>
    <source>
        <tissue evidence="13">Root</tissue>
    </source>
</reference>
<evidence type="ECO:0000256" key="3">
    <source>
        <dbReference type="ARBA" id="ARBA00022553"/>
    </source>
</evidence>